<dbReference type="Proteomes" id="UP000241201">
    <property type="component" value="Unassembled WGS sequence"/>
</dbReference>
<proteinExistence type="predicted"/>
<evidence type="ECO:0000256" key="2">
    <source>
        <dbReference type="ARBA" id="ARBA00022723"/>
    </source>
</evidence>
<dbReference type="GO" id="GO:0046872">
    <property type="term" value="F:metal ion binding"/>
    <property type="evidence" value="ECO:0007669"/>
    <property type="project" value="UniProtKB-KW"/>
</dbReference>
<evidence type="ECO:0000256" key="4">
    <source>
        <dbReference type="ARBA" id="ARBA00022833"/>
    </source>
</evidence>
<dbReference type="GO" id="GO:0016787">
    <property type="term" value="F:hydrolase activity"/>
    <property type="evidence" value="ECO:0007669"/>
    <property type="project" value="UniProtKB-KW"/>
</dbReference>
<evidence type="ECO:0000259" key="5">
    <source>
        <dbReference type="SMART" id="SM00849"/>
    </source>
</evidence>
<evidence type="ECO:0000256" key="3">
    <source>
        <dbReference type="ARBA" id="ARBA00022801"/>
    </source>
</evidence>
<organism evidence="6 7">
    <name type="scientific">Faecalibacillus faecis</name>
    <dbReference type="NCBI Taxonomy" id="1982628"/>
    <lineage>
        <taxon>Bacteria</taxon>
        <taxon>Bacillati</taxon>
        <taxon>Bacillota</taxon>
        <taxon>Erysipelotrichia</taxon>
        <taxon>Erysipelotrichales</taxon>
        <taxon>Coprobacillaceae</taxon>
        <taxon>Faecalibacillus</taxon>
    </lineage>
</organism>
<dbReference type="InterPro" id="IPR001279">
    <property type="entry name" value="Metallo-B-lactamas"/>
</dbReference>
<dbReference type="RefSeq" id="WP_106987271.1">
    <property type="nucleotide sequence ID" value="NZ_PYLP01000002.1"/>
</dbReference>
<reference evidence="7" key="1">
    <citation type="submission" date="2018-03" db="EMBL/GenBank/DDBJ databases">
        <title>Lachnoclostridium SNUG30370 gen.nov., sp.nov., isolated from human faeces.</title>
        <authorList>
            <person name="Seo B."/>
            <person name="Jeon K."/>
            <person name="Ko G."/>
        </authorList>
    </citation>
    <scope>NUCLEOTIDE SEQUENCE [LARGE SCALE GENOMIC DNA]</scope>
    <source>
        <strain evidence="7">SNUG30370</strain>
    </source>
</reference>
<dbReference type="Gene3D" id="3.60.15.10">
    <property type="entry name" value="Ribonuclease Z/Hydroxyacylglutathione hydrolase-like"/>
    <property type="match status" value="1"/>
</dbReference>
<feature type="domain" description="Metallo-beta-lactamase" evidence="5">
    <location>
        <begin position="15"/>
        <end position="188"/>
    </location>
</feature>
<comment type="cofactor">
    <cofactor evidence="1">
        <name>Zn(2+)</name>
        <dbReference type="ChEBI" id="CHEBI:29105"/>
    </cofactor>
</comment>
<dbReference type="SMART" id="SM00849">
    <property type="entry name" value="Lactamase_B"/>
    <property type="match status" value="1"/>
</dbReference>
<protein>
    <recommendedName>
        <fullName evidence="5">Metallo-beta-lactamase domain-containing protein</fullName>
    </recommendedName>
</protein>
<dbReference type="Pfam" id="PF00753">
    <property type="entry name" value="Lactamase_B"/>
    <property type="match status" value="1"/>
</dbReference>
<dbReference type="GeneID" id="77470064"/>
<evidence type="ECO:0000313" key="7">
    <source>
        <dbReference type="Proteomes" id="UP000241201"/>
    </source>
</evidence>
<dbReference type="PANTHER" id="PTHR46233:SF3">
    <property type="entry name" value="HYDROXYACYLGLUTATHIONE HYDROLASE GLOC"/>
    <property type="match status" value="1"/>
</dbReference>
<name>A0A2T3G2S9_9FIRM</name>
<keyword evidence="3" id="KW-0378">Hydrolase</keyword>
<gene>
    <name evidence="6" type="ORF">C7U55_02955</name>
</gene>
<dbReference type="InterPro" id="IPR036866">
    <property type="entry name" value="RibonucZ/Hydroxyglut_hydro"/>
</dbReference>
<dbReference type="PANTHER" id="PTHR46233">
    <property type="entry name" value="HYDROXYACYLGLUTATHIONE HYDROLASE GLOC"/>
    <property type="match status" value="1"/>
</dbReference>
<dbReference type="AlphaFoldDB" id="A0A2T3G2S9"/>
<dbReference type="EMBL" id="PYLP01000002">
    <property type="protein sequence ID" value="PST41751.1"/>
    <property type="molecule type" value="Genomic_DNA"/>
</dbReference>
<dbReference type="CDD" id="cd06262">
    <property type="entry name" value="metallo-hydrolase-like_MBL-fold"/>
    <property type="match status" value="1"/>
</dbReference>
<keyword evidence="2" id="KW-0479">Metal-binding</keyword>
<evidence type="ECO:0000256" key="1">
    <source>
        <dbReference type="ARBA" id="ARBA00001947"/>
    </source>
</evidence>
<keyword evidence="4" id="KW-0862">Zinc</keyword>
<evidence type="ECO:0000313" key="6">
    <source>
        <dbReference type="EMBL" id="PST41751.1"/>
    </source>
</evidence>
<accession>A0A2T3G2S9</accession>
<keyword evidence="7" id="KW-1185">Reference proteome</keyword>
<dbReference type="InterPro" id="IPR051453">
    <property type="entry name" value="MBL_Glyoxalase_II"/>
</dbReference>
<dbReference type="SUPFAM" id="SSF56281">
    <property type="entry name" value="Metallo-hydrolase/oxidoreductase"/>
    <property type="match status" value="1"/>
</dbReference>
<comment type="caution">
    <text evidence="6">The sequence shown here is derived from an EMBL/GenBank/DDBJ whole genome shotgun (WGS) entry which is preliminary data.</text>
</comment>
<sequence>MEELKIKHMTLGQMATNCYIIENGNQSLIVDPGAESEKIIQYLNENHLNISAILLTHGHFDHIGAVDDLVNKYQCSVYLHERDYNCFYDDDINLSNYSKPLNMQAKITLVKDFIECAGFKIQFLNLPGHTHGSCFVIFQDHHIIFSGDVIFKGAVGRYDFPNSSLEETIASIEKIKGISGNYLIYPGHGPSTTLDDEKRNNPYLNRL</sequence>